<protein>
    <recommendedName>
        <fullName evidence="5">DUF1776-domain-containing protein</fullName>
    </recommendedName>
</protein>
<sequence>MDTMEKLKEYLDAFEEYVLSSLAAASPPGVRETINQLWEDFARYGPTIPTSIQSRIPGLGDFEIPPPPPPPPPKTWSQKGTEWVERHPWIAGGLVVSVGTGLLVGYGYRRKLLRARRARTSKIHTNSHRRQVVVVLGGDTPYGLSLILALEQQGYIIITSVSSPESGESLERNCHGWVRALALDPDRPSDLAVQEFLRSLASTMARRFPITAPGDPYVSLGEHPYIHSVISLLTLPSPSSSSLNAPLEHLSLSSTYITYLTQAQIIPLQTIQALLPLLRNAHVPHTSKDKKTIIVCLPAAQTYVGLPFEGVESMTAASTSKALDVLRKEISLAKRTGKEMMRNISVVEVDVDVGSFGFETTSTSSPQDVYKAMEKWTASEKVTYGPAFASIMTQKQALGLDGVDVFVNTIVRVVGNHGRFAFGLGSFATRLGLGKISHWFNLNPSKVFVRAGANTFYNHFISVLPPTLSNSLTSFQNFILTTQLFGLRPRTTVSLPPDLHRSLTAASASSAVQVADPSLSSLSSEEGGSEAEADVESNASDSNAKDTLLAESTWISVPEAKNGVSALNA</sequence>
<evidence type="ECO:0000313" key="4">
    <source>
        <dbReference type="Proteomes" id="UP001163828"/>
    </source>
</evidence>
<dbReference type="InterPro" id="IPR013952">
    <property type="entry name" value="DUF1776_fun"/>
</dbReference>
<dbReference type="EMBL" id="MU790955">
    <property type="protein sequence ID" value="KAJ3991766.1"/>
    <property type="molecule type" value="Genomic_DNA"/>
</dbReference>
<evidence type="ECO:0000313" key="3">
    <source>
        <dbReference type="EMBL" id="KAJ3991766.1"/>
    </source>
</evidence>
<reference evidence="3" key="1">
    <citation type="submission" date="2022-08" db="EMBL/GenBank/DDBJ databases">
        <authorList>
            <consortium name="DOE Joint Genome Institute"/>
            <person name="Min B."/>
            <person name="Riley R."/>
            <person name="Sierra-Patev S."/>
            <person name="Naranjo-Ortiz M."/>
            <person name="Looney B."/>
            <person name="Konkel Z."/>
            <person name="Slot J.C."/>
            <person name="Sakamoto Y."/>
            <person name="Steenwyk J.L."/>
            <person name="Rokas A."/>
            <person name="Carro J."/>
            <person name="Camarero S."/>
            <person name="Ferreira P."/>
            <person name="Molpeceres G."/>
            <person name="Ruiz-Duenas F.J."/>
            <person name="Serrano A."/>
            <person name="Henrissat B."/>
            <person name="Drula E."/>
            <person name="Hughes K.W."/>
            <person name="Mata J.L."/>
            <person name="Ishikawa N.K."/>
            <person name="Vargas-Isla R."/>
            <person name="Ushijima S."/>
            <person name="Smith C.A."/>
            <person name="Ahrendt S."/>
            <person name="Andreopoulos W."/>
            <person name="He G."/>
            <person name="Labutti K."/>
            <person name="Lipzen A."/>
            <person name="Ng V."/>
            <person name="Sandor L."/>
            <person name="Barry K."/>
            <person name="Martinez A.T."/>
            <person name="Xiao Y."/>
            <person name="Gibbons J.G."/>
            <person name="Terashima K."/>
            <person name="Hibbett D.S."/>
            <person name="Grigoriev I.V."/>
        </authorList>
    </citation>
    <scope>NUCLEOTIDE SEQUENCE</scope>
    <source>
        <strain evidence="3">TFB10827</strain>
    </source>
</reference>
<dbReference type="PANTHER" id="PTHR43313:SF1">
    <property type="entry name" value="3BETA-HYDROXYSTEROID DEHYDROGENASE DHS-16"/>
    <property type="match status" value="1"/>
</dbReference>
<organism evidence="3 4">
    <name type="scientific">Lentinula boryana</name>
    <dbReference type="NCBI Taxonomy" id="40481"/>
    <lineage>
        <taxon>Eukaryota</taxon>
        <taxon>Fungi</taxon>
        <taxon>Dikarya</taxon>
        <taxon>Basidiomycota</taxon>
        <taxon>Agaricomycotina</taxon>
        <taxon>Agaricomycetes</taxon>
        <taxon>Agaricomycetidae</taxon>
        <taxon>Agaricales</taxon>
        <taxon>Marasmiineae</taxon>
        <taxon>Omphalotaceae</taxon>
        <taxon>Lentinula</taxon>
    </lineage>
</organism>
<feature type="region of interest" description="Disordered" evidence="1">
    <location>
        <begin position="519"/>
        <end position="543"/>
    </location>
</feature>
<feature type="transmembrane region" description="Helical" evidence="2">
    <location>
        <begin position="89"/>
        <end position="108"/>
    </location>
</feature>
<dbReference type="Proteomes" id="UP001163828">
    <property type="component" value="Unassembled WGS sequence"/>
</dbReference>
<dbReference type="PANTHER" id="PTHR43313">
    <property type="entry name" value="SHORT-CHAIN DEHYDROGENASE/REDUCTASE FAMILY 9C"/>
    <property type="match status" value="1"/>
</dbReference>
<evidence type="ECO:0000256" key="1">
    <source>
        <dbReference type="SAM" id="MobiDB-lite"/>
    </source>
</evidence>
<keyword evidence="2" id="KW-1133">Transmembrane helix</keyword>
<keyword evidence="4" id="KW-1185">Reference proteome</keyword>
<feature type="region of interest" description="Disordered" evidence="1">
    <location>
        <begin position="60"/>
        <end position="79"/>
    </location>
</feature>
<evidence type="ECO:0008006" key="5">
    <source>
        <dbReference type="Google" id="ProtNLM"/>
    </source>
</evidence>
<keyword evidence="2" id="KW-0472">Membrane</keyword>
<keyword evidence="2" id="KW-0812">Transmembrane</keyword>
<gene>
    <name evidence="3" type="ORF">F5050DRAFT_1812170</name>
</gene>
<accession>A0ABQ8PZG6</accession>
<dbReference type="Pfam" id="PF08643">
    <property type="entry name" value="DUF1776"/>
    <property type="match status" value="1"/>
</dbReference>
<feature type="compositionally biased region" description="Pro residues" evidence="1">
    <location>
        <begin position="64"/>
        <end position="74"/>
    </location>
</feature>
<comment type="caution">
    <text evidence="3">The sequence shown here is derived from an EMBL/GenBank/DDBJ whole genome shotgun (WGS) entry which is preliminary data.</text>
</comment>
<name>A0ABQ8PZG6_9AGAR</name>
<proteinExistence type="predicted"/>
<evidence type="ECO:0000256" key="2">
    <source>
        <dbReference type="SAM" id="Phobius"/>
    </source>
</evidence>